<proteinExistence type="predicted"/>
<organism evidence="2 3">
    <name type="scientific">Dendrobium thyrsiflorum</name>
    <name type="common">Pinecone-like raceme dendrobium</name>
    <name type="synonym">Orchid</name>
    <dbReference type="NCBI Taxonomy" id="117978"/>
    <lineage>
        <taxon>Eukaryota</taxon>
        <taxon>Viridiplantae</taxon>
        <taxon>Streptophyta</taxon>
        <taxon>Embryophyta</taxon>
        <taxon>Tracheophyta</taxon>
        <taxon>Spermatophyta</taxon>
        <taxon>Magnoliopsida</taxon>
        <taxon>Liliopsida</taxon>
        <taxon>Asparagales</taxon>
        <taxon>Orchidaceae</taxon>
        <taxon>Epidendroideae</taxon>
        <taxon>Malaxideae</taxon>
        <taxon>Dendrobiinae</taxon>
        <taxon>Dendrobium</taxon>
    </lineage>
</organism>
<protein>
    <recommendedName>
        <fullName evidence="1">Alpha/beta hydrolase fold-3 domain-containing protein</fullName>
    </recommendedName>
</protein>
<evidence type="ECO:0000313" key="3">
    <source>
        <dbReference type="Proteomes" id="UP001552299"/>
    </source>
</evidence>
<dbReference type="Pfam" id="PF07859">
    <property type="entry name" value="Abhydrolase_3"/>
    <property type="match status" value="1"/>
</dbReference>
<dbReference type="SUPFAM" id="SSF53474">
    <property type="entry name" value="alpha/beta-Hydrolases"/>
    <property type="match status" value="1"/>
</dbReference>
<evidence type="ECO:0000259" key="1">
    <source>
        <dbReference type="Pfam" id="PF07859"/>
    </source>
</evidence>
<accession>A0ABD0UB35</accession>
<dbReference type="PANTHER" id="PTHR23024:SF24">
    <property type="entry name" value="ALPHA_BETA HYDROLASE FOLD-3 DOMAIN-CONTAINING PROTEIN"/>
    <property type="match status" value="1"/>
</dbReference>
<gene>
    <name evidence="2" type="ORF">M5K25_020812</name>
</gene>
<reference evidence="2 3" key="1">
    <citation type="journal article" date="2024" name="Plant Biotechnol. J.">
        <title>Dendrobium thyrsiflorum genome and its molecular insights into genes involved in important horticultural traits.</title>
        <authorList>
            <person name="Chen B."/>
            <person name="Wang J.Y."/>
            <person name="Zheng P.J."/>
            <person name="Li K.L."/>
            <person name="Liang Y.M."/>
            <person name="Chen X.F."/>
            <person name="Zhang C."/>
            <person name="Zhao X."/>
            <person name="He X."/>
            <person name="Zhang G.Q."/>
            <person name="Liu Z.J."/>
            <person name="Xu Q."/>
        </authorList>
    </citation>
    <scope>NUCLEOTIDE SEQUENCE [LARGE SCALE GENOMIC DNA]</scope>
    <source>
        <strain evidence="2">GZMU011</strain>
    </source>
</reference>
<sequence length="352" mass="39078">MTDNPSSSYSSGTPTAKALKPKLPWKTRIYITFLSAFSDASRRSNGTINRRLISFIDFRAAPNPTPVRGIRTIDVTVDPSRNLWIRLFVPSDGAGRRNLPIVVFFHGGGFVFLTADNQKYDIVCRRLARKIPAIIVSVSYRLSPENRFPAPYDDGIDTLRFIDSGGIDAVAGHLADPSSCFLAGDSAGANIAHHVARRWAGNGGWKKVKLLGLFLIQPFFGGEERTKSEIAFAGAPLVSTDSTDWFWRAFLPEGADRDHEASNVFGPKDLEELEKGFPPAIVVIGGYDPLQDWQRRYGEGLRARGKEVRIIEFPEAIHGFYIFPGMADGVKLVEDMGKFIWSHTKQEEDADM</sequence>
<keyword evidence="3" id="KW-1185">Reference proteome</keyword>
<dbReference type="InterPro" id="IPR029058">
    <property type="entry name" value="AB_hydrolase_fold"/>
</dbReference>
<name>A0ABD0UB35_DENTH</name>
<dbReference type="InterPro" id="IPR050466">
    <property type="entry name" value="Carboxylest/Gibb_receptor"/>
</dbReference>
<dbReference type="EMBL" id="JANQDX010000016">
    <property type="protein sequence ID" value="KAL0909903.1"/>
    <property type="molecule type" value="Genomic_DNA"/>
</dbReference>
<dbReference type="Gene3D" id="3.40.50.1820">
    <property type="entry name" value="alpha/beta hydrolase"/>
    <property type="match status" value="1"/>
</dbReference>
<feature type="domain" description="Alpha/beta hydrolase fold-3" evidence="1">
    <location>
        <begin position="102"/>
        <end position="321"/>
    </location>
</feature>
<comment type="caution">
    <text evidence="2">The sequence shown here is derived from an EMBL/GenBank/DDBJ whole genome shotgun (WGS) entry which is preliminary data.</text>
</comment>
<evidence type="ECO:0000313" key="2">
    <source>
        <dbReference type="EMBL" id="KAL0909903.1"/>
    </source>
</evidence>
<dbReference type="InterPro" id="IPR013094">
    <property type="entry name" value="AB_hydrolase_3"/>
</dbReference>
<dbReference type="Proteomes" id="UP001552299">
    <property type="component" value="Unassembled WGS sequence"/>
</dbReference>
<dbReference type="AlphaFoldDB" id="A0ABD0UB35"/>
<dbReference type="PANTHER" id="PTHR23024">
    <property type="entry name" value="ARYLACETAMIDE DEACETYLASE"/>
    <property type="match status" value="1"/>
</dbReference>